<comment type="caution">
    <text evidence="1">The sequence shown here is derived from an EMBL/GenBank/DDBJ whole genome shotgun (WGS) entry which is preliminary data.</text>
</comment>
<dbReference type="RefSeq" id="WP_151867289.1">
    <property type="nucleotide sequence ID" value="NZ_WBZB01000073.1"/>
</dbReference>
<dbReference type="AlphaFoldDB" id="A0A833HL52"/>
<name>A0A833HL52_9FIRM</name>
<keyword evidence="2" id="KW-1185">Reference proteome</keyword>
<dbReference type="Proteomes" id="UP000465601">
    <property type="component" value="Unassembled WGS sequence"/>
</dbReference>
<gene>
    <name evidence="1" type="ORF">F8153_15660</name>
</gene>
<accession>A0A833HL52</accession>
<protein>
    <submittedName>
        <fullName evidence="1">Uncharacterized protein</fullName>
    </submittedName>
</protein>
<reference evidence="1 2" key="1">
    <citation type="submission" date="2019-10" db="EMBL/GenBank/DDBJ databases">
        <title>Alkaliphilus serpentinus sp. nov. and Alkaliphilus pronyensis sp. nov., two novel anaerobic alkaliphilic species isolated from the serpentinized-hosted hydrothermal field of the Prony Bay (New Caledonia).</title>
        <authorList>
            <person name="Postec A."/>
        </authorList>
    </citation>
    <scope>NUCLEOTIDE SEQUENCE [LARGE SCALE GENOMIC DNA]</scope>
    <source>
        <strain evidence="1 2">LacT</strain>
    </source>
</reference>
<evidence type="ECO:0000313" key="1">
    <source>
        <dbReference type="EMBL" id="KAB3524856.1"/>
    </source>
</evidence>
<dbReference type="EMBL" id="WBZB01000073">
    <property type="protein sequence ID" value="KAB3524856.1"/>
    <property type="molecule type" value="Genomic_DNA"/>
</dbReference>
<sequence>MYHNQPNMYNPYPPYNPYYYPYNNPMNNPMAYPNMPMDAEAYMKDLLMRLKSCEVDILVDGREGIFKDLIILNVEDGVVITQAPAEVCVIPIKDITTIFMSKELANRIYQYY</sequence>
<proteinExistence type="predicted"/>
<evidence type="ECO:0000313" key="2">
    <source>
        <dbReference type="Proteomes" id="UP000465601"/>
    </source>
</evidence>
<organism evidence="1 2">
    <name type="scientific">Alkaliphilus serpentinus</name>
    <dbReference type="NCBI Taxonomy" id="1482731"/>
    <lineage>
        <taxon>Bacteria</taxon>
        <taxon>Bacillati</taxon>
        <taxon>Bacillota</taxon>
        <taxon>Clostridia</taxon>
        <taxon>Peptostreptococcales</taxon>
        <taxon>Natronincolaceae</taxon>
        <taxon>Alkaliphilus</taxon>
    </lineage>
</organism>